<name>A0ABW0LV43_9BACL</name>
<dbReference type="InterPro" id="IPR015032">
    <property type="entry name" value="ThsB__TIR-like_domain"/>
</dbReference>
<evidence type="ECO:0000259" key="1">
    <source>
        <dbReference type="Pfam" id="PF08937"/>
    </source>
</evidence>
<protein>
    <submittedName>
        <fullName evidence="2">TIR domain-containing protein</fullName>
    </submittedName>
</protein>
<proteinExistence type="predicted"/>
<dbReference type="Gene3D" id="3.40.50.9200">
    <property type="entry name" value="Hypothetical protein MTH538"/>
    <property type="match status" value="1"/>
</dbReference>
<organism evidence="2 3">
    <name type="scientific">Cohnella suwonensis</name>
    <dbReference type="NCBI Taxonomy" id="696072"/>
    <lineage>
        <taxon>Bacteria</taxon>
        <taxon>Bacillati</taxon>
        <taxon>Bacillota</taxon>
        <taxon>Bacilli</taxon>
        <taxon>Bacillales</taxon>
        <taxon>Paenibacillaceae</taxon>
        <taxon>Cohnella</taxon>
    </lineage>
</organism>
<comment type="caution">
    <text evidence="2">The sequence shown here is derived from an EMBL/GenBank/DDBJ whole genome shotgun (WGS) entry which is preliminary data.</text>
</comment>
<dbReference type="Pfam" id="PF08937">
    <property type="entry name" value="ThsB_TIR"/>
    <property type="match status" value="1"/>
</dbReference>
<dbReference type="InterPro" id="IPR036490">
    <property type="entry name" value="ThsB_TIR-like_sf"/>
</dbReference>
<evidence type="ECO:0000313" key="2">
    <source>
        <dbReference type="EMBL" id="MFC5469196.1"/>
    </source>
</evidence>
<dbReference type="EMBL" id="JBHSMH010000027">
    <property type="protein sequence ID" value="MFC5469196.1"/>
    <property type="molecule type" value="Genomic_DNA"/>
</dbReference>
<gene>
    <name evidence="2" type="ORF">ACFPPD_10740</name>
</gene>
<feature type="domain" description="Thoeris protein ThsB TIR-like" evidence="1">
    <location>
        <begin position="7"/>
        <end position="100"/>
    </location>
</feature>
<reference evidence="3" key="1">
    <citation type="journal article" date="2019" name="Int. J. Syst. Evol. Microbiol.">
        <title>The Global Catalogue of Microorganisms (GCM) 10K type strain sequencing project: providing services to taxonomists for standard genome sequencing and annotation.</title>
        <authorList>
            <consortium name="The Broad Institute Genomics Platform"/>
            <consortium name="The Broad Institute Genome Sequencing Center for Infectious Disease"/>
            <person name="Wu L."/>
            <person name="Ma J."/>
        </authorList>
    </citation>
    <scope>NUCLEOTIDE SEQUENCE [LARGE SCALE GENOMIC DNA]</scope>
    <source>
        <strain evidence="3">CCUG 57113</strain>
    </source>
</reference>
<sequence>MNSKNLFFSYYFKHKDSYDGIIQLLKNRGYFDFKNGSLDEDNDAKTENQIKNDINAQINWAGTVVVVIGPGTYTRKWVNYEIDYAAEKSKRVVGVYLYGQSSSKVPASLRKLKNEGYKELALVRWNSDSIVSAIRGTNSWDEGDK</sequence>
<accession>A0ABW0LV43</accession>
<dbReference type="Proteomes" id="UP001596105">
    <property type="component" value="Unassembled WGS sequence"/>
</dbReference>
<keyword evidence="3" id="KW-1185">Reference proteome</keyword>
<evidence type="ECO:0000313" key="3">
    <source>
        <dbReference type="Proteomes" id="UP001596105"/>
    </source>
</evidence>
<dbReference type="SUPFAM" id="SSF52206">
    <property type="entry name" value="Hypothetical protein MTH538"/>
    <property type="match status" value="1"/>
</dbReference>
<dbReference type="RefSeq" id="WP_209752094.1">
    <property type="nucleotide sequence ID" value="NZ_JBHSMH010000027.1"/>
</dbReference>